<dbReference type="Proteomes" id="UP000315252">
    <property type="component" value="Unassembled WGS sequence"/>
</dbReference>
<sequence>MKTRIDYMTVSPESFQAVWALEQFVSRDAALDARLLQLVKIRASQINGCAFCVDMHVKEARKQGMSEQWIALICTWRESRLYDDRERAVLGWTEALTNISSSGAPDSDYEAMRAHFSPEEITKLTVAVGTINLWNRMAVGFRSLHPIDQGTLDMARSA</sequence>
<dbReference type="AlphaFoldDB" id="A0A545U2A9"/>
<dbReference type="InterPro" id="IPR029032">
    <property type="entry name" value="AhpD-like"/>
</dbReference>
<proteinExistence type="predicted"/>
<dbReference type="Gene3D" id="1.20.1290.10">
    <property type="entry name" value="AhpD-like"/>
    <property type="match status" value="1"/>
</dbReference>
<comment type="caution">
    <text evidence="2">The sequence shown here is derived from an EMBL/GenBank/DDBJ whole genome shotgun (WGS) entry which is preliminary data.</text>
</comment>
<dbReference type="OrthoDB" id="9801997at2"/>
<keyword evidence="3" id="KW-1185">Reference proteome</keyword>
<dbReference type="InterPro" id="IPR003779">
    <property type="entry name" value="CMD-like"/>
</dbReference>
<dbReference type="EMBL" id="VHSH01000001">
    <property type="protein sequence ID" value="TQV83615.1"/>
    <property type="molecule type" value="Genomic_DNA"/>
</dbReference>
<name>A0A545U2A9_9PROT</name>
<dbReference type="Pfam" id="PF02627">
    <property type="entry name" value="CMD"/>
    <property type="match status" value="1"/>
</dbReference>
<accession>A0A545U2A9</accession>
<dbReference type="PANTHER" id="PTHR34846">
    <property type="entry name" value="4-CARBOXYMUCONOLACTONE DECARBOXYLASE FAMILY PROTEIN (AFU_ORTHOLOGUE AFUA_6G11590)"/>
    <property type="match status" value="1"/>
</dbReference>
<organism evidence="2 3">
    <name type="scientific">Denitrobaculum tricleocarpae</name>
    <dbReference type="NCBI Taxonomy" id="2591009"/>
    <lineage>
        <taxon>Bacteria</taxon>
        <taxon>Pseudomonadati</taxon>
        <taxon>Pseudomonadota</taxon>
        <taxon>Alphaproteobacteria</taxon>
        <taxon>Rhodospirillales</taxon>
        <taxon>Rhodospirillaceae</taxon>
        <taxon>Denitrobaculum</taxon>
    </lineage>
</organism>
<dbReference type="RefSeq" id="WP_142894852.1">
    <property type="nucleotide sequence ID" value="NZ_ML660052.1"/>
</dbReference>
<evidence type="ECO:0000313" key="2">
    <source>
        <dbReference type="EMBL" id="TQV83615.1"/>
    </source>
</evidence>
<reference evidence="2 3" key="1">
    <citation type="submission" date="2019-06" db="EMBL/GenBank/DDBJ databases">
        <title>Whole genome sequence for Rhodospirillaceae sp. R148.</title>
        <authorList>
            <person name="Wang G."/>
        </authorList>
    </citation>
    <scope>NUCLEOTIDE SEQUENCE [LARGE SCALE GENOMIC DNA]</scope>
    <source>
        <strain evidence="2 3">R148</strain>
    </source>
</reference>
<dbReference type="PANTHER" id="PTHR34846:SF10">
    <property type="entry name" value="CYTOPLASMIC PROTEIN"/>
    <property type="match status" value="1"/>
</dbReference>
<dbReference type="SUPFAM" id="SSF69118">
    <property type="entry name" value="AhpD-like"/>
    <property type="match status" value="1"/>
</dbReference>
<gene>
    <name evidence="2" type="ORF">FKG95_03215</name>
</gene>
<evidence type="ECO:0000313" key="3">
    <source>
        <dbReference type="Proteomes" id="UP000315252"/>
    </source>
</evidence>
<dbReference type="NCBIfam" id="TIGR00778">
    <property type="entry name" value="ahpD_dom"/>
    <property type="match status" value="1"/>
</dbReference>
<dbReference type="GO" id="GO:0051920">
    <property type="term" value="F:peroxiredoxin activity"/>
    <property type="evidence" value="ECO:0007669"/>
    <property type="project" value="InterPro"/>
</dbReference>
<dbReference type="InterPro" id="IPR004675">
    <property type="entry name" value="AhpD_core"/>
</dbReference>
<protein>
    <submittedName>
        <fullName evidence="2">Carboxymuconolactone decarboxylase family protein</fullName>
    </submittedName>
</protein>
<feature type="domain" description="Carboxymuconolactone decarboxylase-like" evidence="1">
    <location>
        <begin position="12"/>
        <end position="95"/>
    </location>
</feature>
<evidence type="ECO:0000259" key="1">
    <source>
        <dbReference type="Pfam" id="PF02627"/>
    </source>
</evidence>